<feature type="domain" description="CSD" evidence="5">
    <location>
        <begin position="1"/>
        <end position="65"/>
    </location>
</feature>
<gene>
    <name evidence="6" type="ORF">FIV42_25485</name>
</gene>
<accession>A0A4Y6Q0B9</accession>
<keyword evidence="7" id="KW-1185">Reference proteome</keyword>
<dbReference type="PIRSF" id="PIRSF002599">
    <property type="entry name" value="Cold_shock_A"/>
    <property type="match status" value="1"/>
</dbReference>
<feature type="region of interest" description="Disordered" evidence="4">
    <location>
        <begin position="54"/>
        <end position="84"/>
    </location>
</feature>
<dbReference type="AlphaFoldDB" id="A0A4Y6Q0B9"/>
<evidence type="ECO:0000256" key="2">
    <source>
        <dbReference type="ARBA" id="ARBA00022490"/>
    </source>
</evidence>
<evidence type="ECO:0000256" key="1">
    <source>
        <dbReference type="ARBA" id="ARBA00004496"/>
    </source>
</evidence>
<dbReference type="EMBL" id="CP041186">
    <property type="protein sequence ID" value="QDG53972.1"/>
    <property type="molecule type" value="Genomic_DNA"/>
</dbReference>
<organism evidence="6 7">
    <name type="scientific">Persicimonas caeni</name>
    <dbReference type="NCBI Taxonomy" id="2292766"/>
    <lineage>
        <taxon>Bacteria</taxon>
        <taxon>Deltaproteobacteria</taxon>
        <taxon>Bradymonadales</taxon>
        <taxon>Bradymonadaceae</taxon>
        <taxon>Persicimonas</taxon>
    </lineage>
</organism>
<dbReference type="Proteomes" id="UP000315995">
    <property type="component" value="Chromosome"/>
</dbReference>
<dbReference type="RefSeq" id="WP_141200422.1">
    <property type="nucleotide sequence ID" value="NZ_CP041186.1"/>
</dbReference>
<dbReference type="InterPro" id="IPR012340">
    <property type="entry name" value="NA-bd_OB-fold"/>
</dbReference>
<protein>
    <submittedName>
        <fullName evidence="6">Cold shock domain-containing protein</fullName>
    </submittedName>
</protein>
<dbReference type="CDD" id="cd04458">
    <property type="entry name" value="CSP_CDS"/>
    <property type="match status" value="1"/>
</dbReference>
<evidence type="ECO:0000313" key="6">
    <source>
        <dbReference type="EMBL" id="QDG53972.1"/>
    </source>
</evidence>
<dbReference type="InterPro" id="IPR050181">
    <property type="entry name" value="Cold_shock_domain"/>
</dbReference>
<dbReference type="InterPro" id="IPR012156">
    <property type="entry name" value="Cold_shock_CspA"/>
</dbReference>
<reference evidence="6 7" key="1">
    <citation type="submission" date="2019-06" db="EMBL/GenBank/DDBJ databases">
        <title>Persicimonas caeni gen. nov., sp. nov., a predatory bacterium isolated from solar saltern.</title>
        <authorList>
            <person name="Wang S."/>
        </authorList>
    </citation>
    <scope>NUCLEOTIDE SEQUENCE [LARGE SCALE GENOMIC DNA]</scope>
    <source>
        <strain evidence="6 7">YN101</strain>
    </source>
</reference>
<evidence type="ECO:0000256" key="4">
    <source>
        <dbReference type="SAM" id="MobiDB-lite"/>
    </source>
</evidence>
<keyword evidence="2" id="KW-0963">Cytoplasm</keyword>
<dbReference type="Pfam" id="PF00313">
    <property type="entry name" value="CSD"/>
    <property type="match status" value="1"/>
</dbReference>
<dbReference type="PANTHER" id="PTHR11544">
    <property type="entry name" value="COLD SHOCK DOMAIN CONTAINING PROTEINS"/>
    <property type="match status" value="1"/>
</dbReference>
<accession>A0A5B8YF57</accession>
<evidence type="ECO:0000259" key="5">
    <source>
        <dbReference type="PROSITE" id="PS51857"/>
    </source>
</evidence>
<dbReference type="GO" id="GO:0005737">
    <property type="term" value="C:cytoplasm"/>
    <property type="evidence" value="ECO:0007669"/>
    <property type="project" value="UniProtKB-SubCell"/>
</dbReference>
<dbReference type="SUPFAM" id="SSF50249">
    <property type="entry name" value="Nucleic acid-binding proteins"/>
    <property type="match status" value="1"/>
</dbReference>
<feature type="compositionally biased region" description="Basic and acidic residues" evidence="4">
    <location>
        <begin position="71"/>
        <end position="84"/>
    </location>
</feature>
<dbReference type="SMART" id="SM00357">
    <property type="entry name" value="CSP"/>
    <property type="match status" value="1"/>
</dbReference>
<comment type="subcellular location">
    <subcellularLocation>
        <location evidence="1 3">Cytoplasm</location>
    </subcellularLocation>
</comment>
<sequence>MATGHVKWFNRRKGFGFITRGSGEDIFVHYSQISEDEQRGLEQGEKVEFELCQGPNGLHATNVHRKGKSPLQEERHPRKERRST</sequence>
<dbReference type="Gene3D" id="2.40.50.140">
    <property type="entry name" value="Nucleic acid-binding proteins"/>
    <property type="match status" value="1"/>
</dbReference>
<dbReference type="PRINTS" id="PR00050">
    <property type="entry name" value="COLDSHOCK"/>
</dbReference>
<proteinExistence type="predicted"/>
<dbReference type="InterPro" id="IPR002059">
    <property type="entry name" value="CSP_DNA-bd"/>
</dbReference>
<name>A0A4Y6Q0B9_PERCE</name>
<evidence type="ECO:0000313" key="7">
    <source>
        <dbReference type="Proteomes" id="UP000315995"/>
    </source>
</evidence>
<dbReference type="OrthoDB" id="9800919at2"/>
<dbReference type="InterPro" id="IPR019844">
    <property type="entry name" value="CSD_CS"/>
</dbReference>
<dbReference type="GO" id="GO:0003676">
    <property type="term" value="F:nucleic acid binding"/>
    <property type="evidence" value="ECO:0007669"/>
    <property type="project" value="InterPro"/>
</dbReference>
<evidence type="ECO:0000256" key="3">
    <source>
        <dbReference type="RuleBase" id="RU000408"/>
    </source>
</evidence>
<dbReference type="PROSITE" id="PS51857">
    <property type="entry name" value="CSD_2"/>
    <property type="match status" value="1"/>
</dbReference>
<dbReference type="InterPro" id="IPR011129">
    <property type="entry name" value="CSD"/>
</dbReference>
<dbReference type="PROSITE" id="PS00352">
    <property type="entry name" value="CSD_1"/>
    <property type="match status" value="1"/>
</dbReference>